<dbReference type="CDD" id="cd02440">
    <property type="entry name" value="AdoMet_MTases"/>
    <property type="match status" value="1"/>
</dbReference>
<protein>
    <submittedName>
        <fullName evidence="3">Demethylrebeccamycin-D-glucose O-methyltransferase</fullName>
        <ecNumber evidence="3">2.1.1.164</ecNumber>
    </submittedName>
</protein>
<dbReference type="GO" id="GO:0102082">
    <property type="term" value="F:demethylrebeccamycin--D-glucose O-methyltransferase activity"/>
    <property type="evidence" value="ECO:0007669"/>
    <property type="project" value="UniProtKB-EC"/>
</dbReference>
<sequence length="252" mass="28090">MKEQAEPSMEMIFSFFEEVERKGSGGEASTLKALSLLTDLPTKPPIVEFGCGTGVASIPLARSLDCELTAVEIHQPFLDILEANAAKQGVGDRIKTVHADMREPPFPEKSFDVIWSEATIYNVGFEQGLRLWKPLLRAGGYIVVSEVAWLTQQPPQMASEFWNSDYPSMTTVNVNLATLRAVGFNPVDHFVLSPSEWQNYYGPLQEHVTAYRSSHAENRATQALADSLQNEIDMWKECGDSFGYCFFIGRAN</sequence>
<comment type="caution">
    <text evidence="3">The sequence shown here is derived from an EMBL/GenBank/DDBJ whole genome shotgun (WGS) entry which is preliminary data.</text>
</comment>
<dbReference type="AlphaFoldDB" id="A0A5C6FQ95"/>
<proteinExistence type="predicted"/>
<dbReference type="SUPFAM" id="SSF53335">
    <property type="entry name" value="S-adenosyl-L-methionine-dependent methyltransferases"/>
    <property type="match status" value="1"/>
</dbReference>
<dbReference type="EC" id="2.1.1.164" evidence="3"/>
<dbReference type="Gene3D" id="3.40.50.150">
    <property type="entry name" value="Vaccinia Virus protein VP39"/>
    <property type="match status" value="1"/>
</dbReference>
<evidence type="ECO:0000259" key="2">
    <source>
        <dbReference type="Pfam" id="PF13649"/>
    </source>
</evidence>
<feature type="domain" description="Methyltransferase" evidence="2">
    <location>
        <begin position="46"/>
        <end position="140"/>
    </location>
</feature>
<accession>A0A5C6FQ95</accession>
<reference evidence="3 4" key="1">
    <citation type="submission" date="2019-02" db="EMBL/GenBank/DDBJ databases">
        <title>Deep-cultivation of Planctomycetes and their phenomic and genomic characterization uncovers novel biology.</title>
        <authorList>
            <person name="Wiegand S."/>
            <person name="Jogler M."/>
            <person name="Boedeker C."/>
            <person name="Pinto D."/>
            <person name="Vollmers J."/>
            <person name="Rivas-Marin E."/>
            <person name="Kohn T."/>
            <person name="Peeters S.H."/>
            <person name="Heuer A."/>
            <person name="Rast P."/>
            <person name="Oberbeckmann S."/>
            <person name="Bunk B."/>
            <person name="Jeske O."/>
            <person name="Meyerdierks A."/>
            <person name="Storesund J.E."/>
            <person name="Kallscheuer N."/>
            <person name="Luecker S."/>
            <person name="Lage O.M."/>
            <person name="Pohl T."/>
            <person name="Merkel B.J."/>
            <person name="Hornburger P."/>
            <person name="Mueller R.-W."/>
            <person name="Bruemmer F."/>
            <person name="Labrenz M."/>
            <person name="Spormann A.M."/>
            <person name="Op Den Camp H."/>
            <person name="Overmann J."/>
            <person name="Amann R."/>
            <person name="Jetten M.S.M."/>
            <person name="Mascher T."/>
            <person name="Medema M.H."/>
            <person name="Devos D.P."/>
            <person name="Kaster A.-K."/>
            <person name="Ovreas L."/>
            <person name="Rohde M."/>
            <person name="Galperin M.Y."/>
            <person name="Jogler C."/>
        </authorList>
    </citation>
    <scope>NUCLEOTIDE SEQUENCE [LARGE SCALE GENOMIC DNA]</scope>
    <source>
        <strain evidence="3 4">V7</strain>
    </source>
</reference>
<evidence type="ECO:0000313" key="3">
    <source>
        <dbReference type="EMBL" id="TWU62633.1"/>
    </source>
</evidence>
<dbReference type="GO" id="GO:0032259">
    <property type="term" value="P:methylation"/>
    <property type="evidence" value="ECO:0007669"/>
    <property type="project" value="UniProtKB-KW"/>
</dbReference>
<dbReference type="OrthoDB" id="9772751at2"/>
<dbReference type="InterPro" id="IPR041698">
    <property type="entry name" value="Methyltransf_25"/>
</dbReference>
<evidence type="ECO:0000256" key="1">
    <source>
        <dbReference type="ARBA" id="ARBA00022679"/>
    </source>
</evidence>
<dbReference type="Pfam" id="PF13649">
    <property type="entry name" value="Methyltransf_25"/>
    <property type="match status" value="1"/>
</dbReference>
<dbReference type="Proteomes" id="UP000316476">
    <property type="component" value="Unassembled WGS sequence"/>
</dbReference>
<keyword evidence="1 3" id="KW-0808">Transferase</keyword>
<dbReference type="EMBL" id="SJPZ01000002">
    <property type="protein sequence ID" value="TWU62633.1"/>
    <property type="molecule type" value="Genomic_DNA"/>
</dbReference>
<dbReference type="RefSeq" id="WP_146415404.1">
    <property type="nucleotide sequence ID" value="NZ_SJPZ01000002.1"/>
</dbReference>
<gene>
    <name evidence="3" type="primary">rebM</name>
    <name evidence="3" type="ORF">V7x_43680</name>
</gene>
<organism evidence="3 4">
    <name type="scientific">Crateriforma conspicua</name>
    <dbReference type="NCBI Taxonomy" id="2527996"/>
    <lineage>
        <taxon>Bacteria</taxon>
        <taxon>Pseudomonadati</taxon>
        <taxon>Planctomycetota</taxon>
        <taxon>Planctomycetia</taxon>
        <taxon>Planctomycetales</taxon>
        <taxon>Planctomycetaceae</taxon>
        <taxon>Crateriforma</taxon>
    </lineage>
</organism>
<keyword evidence="3" id="KW-0489">Methyltransferase</keyword>
<dbReference type="PANTHER" id="PTHR43861">
    <property type="entry name" value="TRANS-ACONITATE 2-METHYLTRANSFERASE-RELATED"/>
    <property type="match status" value="1"/>
</dbReference>
<name>A0A5C6FQ95_9PLAN</name>
<evidence type="ECO:0000313" key="4">
    <source>
        <dbReference type="Proteomes" id="UP000316476"/>
    </source>
</evidence>
<dbReference type="InterPro" id="IPR029063">
    <property type="entry name" value="SAM-dependent_MTases_sf"/>
</dbReference>